<dbReference type="AlphaFoldDB" id="A0A1W1CNR8"/>
<dbReference type="InterPro" id="IPR035965">
    <property type="entry name" value="PAS-like_dom_sf"/>
</dbReference>
<evidence type="ECO:0000313" key="2">
    <source>
        <dbReference type="EMBL" id="SFV67456.1"/>
    </source>
</evidence>
<dbReference type="InterPro" id="IPR013655">
    <property type="entry name" value="PAS_fold_3"/>
</dbReference>
<name>A0A1W1CNR8_9ZZZZ</name>
<dbReference type="CDD" id="cd00130">
    <property type="entry name" value="PAS"/>
    <property type="match status" value="1"/>
</dbReference>
<accession>A0A1W1CNR8</accession>
<organism evidence="2">
    <name type="scientific">hydrothermal vent metagenome</name>
    <dbReference type="NCBI Taxonomy" id="652676"/>
    <lineage>
        <taxon>unclassified sequences</taxon>
        <taxon>metagenomes</taxon>
        <taxon>ecological metagenomes</taxon>
    </lineage>
</organism>
<dbReference type="InterPro" id="IPR000014">
    <property type="entry name" value="PAS"/>
</dbReference>
<dbReference type="Pfam" id="PF08447">
    <property type="entry name" value="PAS_3"/>
    <property type="match status" value="1"/>
</dbReference>
<proteinExistence type="predicted"/>
<dbReference type="NCBIfam" id="TIGR00229">
    <property type="entry name" value="sensory_box"/>
    <property type="match status" value="1"/>
</dbReference>
<feature type="domain" description="PAS" evidence="1">
    <location>
        <begin position="25"/>
        <end position="60"/>
    </location>
</feature>
<gene>
    <name evidence="2" type="ORF">MNB_SV-14-157</name>
</gene>
<dbReference type="Gene3D" id="3.30.450.20">
    <property type="entry name" value="PAS domain"/>
    <property type="match status" value="1"/>
</dbReference>
<dbReference type="EMBL" id="FPHN01000227">
    <property type="protein sequence ID" value="SFV67456.1"/>
    <property type="molecule type" value="Genomic_DNA"/>
</dbReference>
<sequence>MIYRPIVLDEEIVFSKKKFIVSKTDTKGNILFINKNFSEISGYTEEELMGMPHNVIRHPDMPRAIFFLIWNSLKAGREVSGVVKNLAKSGKYYWVIADFSIKRDNHGQIVSFTAFRRAAPNQVIEEIEELYETMLDIEKKHGIKGSLSYLESFLEEKHMSYDEFLEELVRPKGLIAVLLNGFKKMFS</sequence>
<protein>
    <submittedName>
        <fullName evidence="2">SIGNAL-TRANSDUCTION SENSOR PROTEIN-PAS/PAC domain</fullName>
    </submittedName>
</protein>
<reference evidence="2" key="1">
    <citation type="submission" date="2016-10" db="EMBL/GenBank/DDBJ databases">
        <authorList>
            <person name="de Groot N.N."/>
        </authorList>
    </citation>
    <scope>NUCLEOTIDE SEQUENCE</scope>
</reference>
<dbReference type="SUPFAM" id="SSF55785">
    <property type="entry name" value="PYP-like sensor domain (PAS domain)"/>
    <property type="match status" value="1"/>
</dbReference>
<evidence type="ECO:0000259" key="1">
    <source>
        <dbReference type="PROSITE" id="PS50112"/>
    </source>
</evidence>
<dbReference type="PROSITE" id="PS50112">
    <property type="entry name" value="PAS"/>
    <property type="match status" value="1"/>
</dbReference>